<evidence type="ECO:0000256" key="3">
    <source>
        <dbReference type="SAM" id="MobiDB-lite"/>
    </source>
</evidence>
<feature type="compositionally biased region" description="Low complexity" evidence="3">
    <location>
        <begin position="1"/>
        <end position="14"/>
    </location>
</feature>
<feature type="compositionally biased region" description="Gly residues" evidence="3">
    <location>
        <begin position="15"/>
        <end position="27"/>
    </location>
</feature>
<keyword evidence="1" id="KW-0862">Zinc</keyword>
<feature type="domain" description="CCHC-type" evidence="4">
    <location>
        <begin position="56"/>
        <end position="72"/>
    </location>
</feature>
<dbReference type="PROSITE" id="PS50158">
    <property type="entry name" value="ZF_CCHC"/>
    <property type="match status" value="1"/>
</dbReference>
<proteinExistence type="predicted"/>
<gene>
    <name evidence="5" type="ORF">JCGZ_13470</name>
</gene>
<protein>
    <recommendedName>
        <fullName evidence="4">CCHC-type domain-containing protein</fullName>
    </recommendedName>
</protein>
<feature type="region of interest" description="Disordered" evidence="3">
    <location>
        <begin position="1"/>
        <end position="41"/>
    </location>
</feature>
<dbReference type="EMBL" id="KK914222">
    <property type="protein sequence ID" value="KDP46024.1"/>
    <property type="molecule type" value="Genomic_DNA"/>
</dbReference>
<evidence type="ECO:0000259" key="4">
    <source>
        <dbReference type="PROSITE" id="PS50158"/>
    </source>
</evidence>
<feature type="region of interest" description="Disordered" evidence="3">
    <location>
        <begin position="63"/>
        <end position="107"/>
    </location>
</feature>
<dbReference type="Proteomes" id="UP000027138">
    <property type="component" value="Unassembled WGS sequence"/>
</dbReference>
<feature type="region of interest" description="Disordered" evidence="3">
    <location>
        <begin position="143"/>
        <end position="205"/>
    </location>
</feature>
<reference evidence="5 6" key="1">
    <citation type="journal article" date="2014" name="PLoS ONE">
        <title>Global Analysis of Gene Expression Profiles in Physic Nut (Jatropha curcas L.) Seedlings Exposed to Salt Stress.</title>
        <authorList>
            <person name="Zhang L."/>
            <person name="Zhang C."/>
            <person name="Wu P."/>
            <person name="Chen Y."/>
            <person name="Li M."/>
            <person name="Jiang H."/>
            <person name="Wu G."/>
        </authorList>
    </citation>
    <scope>NUCLEOTIDE SEQUENCE [LARGE SCALE GENOMIC DNA]</scope>
    <source>
        <strain evidence="6">cv. GZQX0401</strain>
        <tissue evidence="5">Young leaves</tissue>
    </source>
</reference>
<dbReference type="Pfam" id="PF00098">
    <property type="entry name" value="zf-CCHC"/>
    <property type="match status" value="1"/>
</dbReference>
<dbReference type="GO" id="GO:0003676">
    <property type="term" value="F:nucleic acid binding"/>
    <property type="evidence" value="ECO:0007669"/>
    <property type="project" value="InterPro"/>
</dbReference>
<dbReference type="AlphaFoldDB" id="A0A067LNH1"/>
<feature type="coiled-coil region" evidence="2">
    <location>
        <begin position="109"/>
        <end position="136"/>
    </location>
</feature>
<keyword evidence="1" id="KW-0479">Metal-binding</keyword>
<keyword evidence="1" id="KW-0863">Zinc-finger</keyword>
<accession>A0A067LNH1</accession>
<name>A0A067LNH1_JATCU</name>
<evidence type="ECO:0000256" key="1">
    <source>
        <dbReference type="PROSITE-ProRule" id="PRU00047"/>
    </source>
</evidence>
<evidence type="ECO:0000256" key="2">
    <source>
        <dbReference type="SAM" id="Coils"/>
    </source>
</evidence>
<organism evidence="5 6">
    <name type="scientific">Jatropha curcas</name>
    <name type="common">Barbados nut</name>
    <dbReference type="NCBI Taxonomy" id="180498"/>
    <lineage>
        <taxon>Eukaryota</taxon>
        <taxon>Viridiplantae</taxon>
        <taxon>Streptophyta</taxon>
        <taxon>Embryophyta</taxon>
        <taxon>Tracheophyta</taxon>
        <taxon>Spermatophyta</taxon>
        <taxon>Magnoliopsida</taxon>
        <taxon>eudicotyledons</taxon>
        <taxon>Gunneridae</taxon>
        <taxon>Pentapetalae</taxon>
        <taxon>rosids</taxon>
        <taxon>fabids</taxon>
        <taxon>Malpighiales</taxon>
        <taxon>Euphorbiaceae</taxon>
        <taxon>Crotonoideae</taxon>
        <taxon>Jatropheae</taxon>
        <taxon>Jatropha</taxon>
    </lineage>
</organism>
<dbReference type="InterPro" id="IPR001878">
    <property type="entry name" value="Znf_CCHC"/>
</dbReference>
<sequence>MPAASVVASSTSGSRGSGRGSGRGTGRGADSAGYTSSPCEHCGRRHGGDCWLVTGKCWTCGASDHQKKDCPKRARVPTPFLAGRGRGETSGVQRQQSETVDRPDTRAQLDSKEEEIHMLRTHLDEQERQLADLREHVMRMSGPPVALASKDPHASSDALAPSIIVPAHGSAAAPTPDTGRHLSDTHANPPADPFSPDTDTLATQP</sequence>
<keyword evidence="2" id="KW-0175">Coiled coil</keyword>
<evidence type="ECO:0000313" key="6">
    <source>
        <dbReference type="Proteomes" id="UP000027138"/>
    </source>
</evidence>
<evidence type="ECO:0000313" key="5">
    <source>
        <dbReference type="EMBL" id="KDP46024.1"/>
    </source>
</evidence>
<dbReference type="OrthoDB" id="851428at2759"/>
<keyword evidence="6" id="KW-1185">Reference proteome</keyword>
<dbReference type="SMART" id="SM00343">
    <property type="entry name" value="ZnF_C2HC"/>
    <property type="match status" value="1"/>
</dbReference>
<dbReference type="GO" id="GO:0008270">
    <property type="term" value="F:zinc ion binding"/>
    <property type="evidence" value="ECO:0007669"/>
    <property type="project" value="UniProtKB-KW"/>
</dbReference>